<proteinExistence type="predicted"/>
<keyword evidence="2" id="KW-1185">Reference proteome</keyword>
<name>A0A495S6L1_9FLAO</name>
<accession>A0A495S6L1</accession>
<dbReference type="AlphaFoldDB" id="A0A495S6L1"/>
<organism evidence="1 2">
    <name type="scientific">Flavobacterium limicola</name>
    <dbReference type="NCBI Taxonomy" id="180441"/>
    <lineage>
        <taxon>Bacteria</taxon>
        <taxon>Pseudomonadati</taxon>
        <taxon>Bacteroidota</taxon>
        <taxon>Flavobacteriia</taxon>
        <taxon>Flavobacteriales</taxon>
        <taxon>Flavobacteriaceae</taxon>
        <taxon>Flavobacterium</taxon>
    </lineage>
</organism>
<dbReference type="EMBL" id="RBXA01000001">
    <property type="protein sequence ID" value="RKS95432.1"/>
    <property type="molecule type" value="Genomic_DNA"/>
</dbReference>
<protein>
    <submittedName>
        <fullName evidence="1">Uncharacterized protein</fullName>
    </submittedName>
</protein>
<dbReference type="Proteomes" id="UP000280091">
    <property type="component" value="Unassembled WGS sequence"/>
</dbReference>
<gene>
    <name evidence="1" type="ORF">BC952_1109</name>
</gene>
<comment type="caution">
    <text evidence="1">The sequence shown here is derived from an EMBL/GenBank/DDBJ whole genome shotgun (WGS) entry which is preliminary data.</text>
</comment>
<dbReference type="OrthoDB" id="9811599at2"/>
<reference evidence="1 2" key="1">
    <citation type="submission" date="2018-10" db="EMBL/GenBank/DDBJ databases">
        <title>Genomic Encyclopedia of Archaeal and Bacterial Type Strains, Phase II (KMG-II): from individual species to whole genera.</title>
        <authorList>
            <person name="Goeker M."/>
        </authorList>
    </citation>
    <scope>NUCLEOTIDE SEQUENCE [LARGE SCALE GENOMIC DNA]</scope>
    <source>
        <strain evidence="1 2">DSM 15094</strain>
    </source>
</reference>
<dbReference type="RefSeq" id="WP_121364541.1">
    <property type="nucleotide sequence ID" value="NZ_RBXA01000001.1"/>
</dbReference>
<evidence type="ECO:0000313" key="1">
    <source>
        <dbReference type="EMBL" id="RKS95432.1"/>
    </source>
</evidence>
<evidence type="ECO:0000313" key="2">
    <source>
        <dbReference type="Proteomes" id="UP000280091"/>
    </source>
</evidence>
<sequence length="604" mass="68372">MTTRKPLHTFHIPVMGLAYTIDSPIRVAKYGISSVISIMDDELIEKMNAFYSKKFDLPYQEITQKIHDYRAERITSYLNLVDKIVKEKFENFKTELSESKSALENYIAMLPNKSEIKAGLQNLMEDGFAFKENIKNYLEKNLYPGDIDVNIMTKLDKDNFIKDEQLPIAFNDAHAALRGFVNSTLESSVVLSAGMNPRLYSYFESFSAFFPDANNALKKKITLKVSDFRSAMIQGNFLAKKGLWVSEYRIESGLNCGGHAFATEGYLLGPILEEFKQKKEQLIQSAHELMVKALGQKQMHVPEQPLDLKITVQGGVGTAEEHNFLLDHYDVDSVGWGSPFLLVPEATSVDKHTRDLLAGAKEDDLYLSHISPLGIPFNTLRGTTNEKLKLKRIEESKAGSSCPKRFLVLSKEYDAKGICTSSKKYQDLKLEELLLEKDILTAEIFEKKKNSITEKACLCVGLANASYLENDIKIKGQAQGVIICPGPNMAYFDKEVSLSKMVQHIYGNASVLTVTNRPNLFVKELKMYLDYLKNEITAVTEEITLGQIKKWNSFKNNLLSGIGYYEDLFTATPFFESTKKEIFSQFDCYKTELNEIEIPELKLA</sequence>